<dbReference type="Pfam" id="PF10679">
    <property type="entry name" value="DUF2491"/>
    <property type="match status" value="1"/>
</dbReference>
<keyword evidence="2" id="KW-1185">Reference proteome</keyword>
<protein>
    <submittedName>
        <fullName evidence="1">Uncharacterized protein DUF2491</fullName>
    </submittedName>
</protein>
<evidence type="ECO:0000313" key="1">
    <source>
        <dbReference type="EMBL" id="PWV62492.1"/>
    </source>
</evidence>
<organism evidence="1 2">
    <name type="scientific">Plasticicumulans acidivorans</name>
    <dbReference type="NCBI Taxonomy" id="886464"/>
    <lineage>
        <taxon>Bacteria</taxon>
        <taxon>Pseudomonadati</taxon>
        <taxon>Pseudomonadota</taxon>
        <taxon>Gammaproteobacteria</taxon>
        <taxon>Candidatus Competibacteraceae</taxon>
        <taxon>Plasticicumulans</taxon>
    </lineage>
</organism>
<sequence>MGLLDLLFKRGKNKLRNEFAAPLPTSLPAPLGLRIGASVEFDLLPIRMHQDSFRFALPIADQPMIVAAQGRFELDEGVRIHRFYSEESTMLQLLTRGSGELANVEEITLYVPYECFYPDGEAQWSRWSGLNGRIGAPEFRLTDGTTYTRIWFDNEPGWVRPVRYTETVHDEPDPRSASRRIVQEAMLYGRHITDSERAEYLLVTREETDGEASVSLMVGIDLDRSAMKIL</sequence>
<dbReference type="EMBL" id="QGTJ01000004">
    <property type="protein sequence ID" value="PWV62492.1"/>
    <property type="molecule type" value="Genomic_DNA"/>
</dbReference>
<name>A0A317MVU7_9GAMM</name>
<evidence type="ECO:0000313" key="2">
    <source>
        <dbReference type="Proteomes" id="UP000246569"/>
    </source>
</evidence>
<dbReference type="RefSeq" id="WP_110018309.1">
    <property type="nucleotide sequence ID" value="NZ_QGTJ01000004.1"/>
</dbReference>
<reference evidence="1 2" key="1">
    <citation type="submission" date="2018-05" db="EMBL/GenBank/DDBJ databases">
        <title>Genomic Encyclopedia of Type Strains, Phase IV (KMG-IV): sequencing the most valuable type-strain genomes for metagenomic binning, comparative biology and taxonomic classification.</title>
        <authorList>
            <person name="Goeker M."/>
        </authorList>
    </citation>
    <scope>NUCLEOTIDE SEQUENCE [LARGE SCALE GENOMIC DNA]</scope>
    <source>
        <strain evidence="1 2">DSM 23606</strain>
    </source>
</reference>
<dbReference type="AlphaFoldDB" id="A0A317MVU7"/>
<proteinExistence type="predicted"/>
<comment type="caution">
    <text evidence="1">The sequence shown here is derived from an EMBL/GenBank/DDBJ whole genome shotgun (WGS) entry which is preliminary data.</text>
</comment>
<dbReference type="Proteomes" id="UP000246569">
    <property type="component" value="Unassembled WGS sequence"/>
</dbReference>
<dbReference type="InterPro" id="IPR019621">
    <property type="entry name" value="DUF2491"/>
</dbReference>
<accession>A0A317MVU7</accession>
<dbReference type="OrthoDB" id="6148994at2"/>
<gene>
    <name evidence="1" type="ORF">C7443_104288</name>
</gene>